<dbReference type="PANTHER" id="PTHR12506">
    <property type="entry name" value="PROTEIN PHOSPHATASE RELATED"/>
    <property type="match status" value="1"/>
</dbReference>
<keyword evidence="4" id="KW-0238">DNA-binding</keyword>
<dbReference type="Pfam" id="PF00642">
    <property type="entry name" value="zf-CCCH"/>
    <property type="match status" value="2"/>
</dbReference>
<evidence type="ECO:0000256" key="2">
    <source>
        <dbReference type="ARBA" id="ARBA00022771"/>
    </source>
</evidence>
<feature type="zinc finger region" description="C3H1-type" evidence="5">
    <location>
        <begin position="94"/>
        <end position="122"/>
    </location>
</feature>
<evidence type="ECO:0000256" key="3">
    <source>
        <dbReference type="ARBA" id="ARBA00022833"/>
    </source>
</evidence>
<keyword evidence="3 5" id="KW-0862">Zinc</keyword>
<keyword evidence="1 5" id="KW-0479">Metal-binding</keyword>
<dbReference type="GO" id="GO:0008270">
    <property type="term" value="F:zinc ion binding"/>
    <property type="evidence" value="ECO:0007669"/>
    <property type="project" value="UniProtKB-KW"/>
</dbReference>
<keyword evidence="2 5" id="KW-0863">Zinc-finger</keyword>
<dbReference type="InterPro" id="IPR036855">
    <property type="entry name" value="Znf_CCCH_sf"/>
</dbReference>
<dbReference type="AlphaFoldDB" id="B7FLJ2"/>
<evidence type="ECO:0000256" key="6">
    <source>
        <dbReference type="SAM" id="MobiDB-lite"/>
    </source>
</evidence>
<evidence type="ECO:0000256" key="4">
    <source>
        <dbReference type="ARBA" id="ARBA00023125"/>
    </source>
</evidence>
<feature type="zinc finger region" description="C3H1-type" evidence="5">
    <location>
        <begin position="49"/>
        <end position="77"/>
    </location>
</feature>
<dbReference type="EMBL" id="BT052964">
    <property type="protein sequence ID" value="ACJ85626.1"/>
    <property type="molecule type" value="mRNA"/>
</dbReference>
<evidence type="ECO:0000313" key="8">
    <source>
        <dbReference type="EMBL" id="ACJ85626.1"/>
    </source>
</evidence>
<evidence type="ECO:0000256" key="1">
    <source>
        <dbReference type="ARBA" id="ARBA00022723"/>
    </source>
</evidence>
<dbReference type="InterPro" id="IPR050974">
    <property type="entry name" value="Plant_ZF_CCCH"/>
</dbReference>
<dbReference type="Gene3D" id="4.10.1000.10">
    <property type="entry name" value="Zinc finger, CCCH-type"/>
    <property type="match status" value="1"/>
</dbReference>
<reference evidence="8" key="1">
    <citation type="submission" date="2008-12" db="EMBL/GenBank/DDBJ databases">
        <title>Medicago truncatula full length cdna cloning project.</title>
        <authorList>
            <person name="Moskal W."/>
            <person name="Chan A."/>
            <person name="Cheung F."/>
            <person name="Xiao Y."/>
            <person name="Town C.D."/>
        </authorList>
    </citation>
    <scope>NUCLEOTIDE SEQUENCE</scope>
</reference>
<organism evidence="8">
    <name type="scientific">Medicago truncatula</name>
    <name type="common">Barrel medic</name>
    <name type="synonym">Medicago tribuloides</name>
    <dbReference type="NCBI Taxonomy" id="3880"/>
    <lineage>
        <taxon>Eukaryota</taxon>
        <taxon>Viridiplantae</taxon>
        <taxon>Streptophyta</taxon>
        <taxon>Embryophyta</taxon>
        <taxon>Tracheophyta</taxon>
        <taxon>Spermatophyta</taxon>
        <taxon>Magnoliopsida</taxon>
        <taxon>eudicotyledons</taxon>
        <taxon>Gunneridae</taxon>
        <taxon>Pentapetalae</taxon>
        <taxon>rosids</taxon>
        <taxon>fabids</taxon>
        <taxon>Fabales</taxon>
        <taxon>Fabaceae</taxon>
        <taxon>Papilionoideae</taxon>
        <taxon>50 kb inversion clade</taxon>
        <taxon>NPAAA clade</taxon>
        <taxon>Hologalegina</taxon>
        <taxon>IRL clade</taxon>
        <taxon>Trifolieae</taxon>
        <taxon>Medicago</taxon>
    </lineage>
</organism>
<sequence>MDLYGRSPTRNGSNPLNQHEWRSPAADLGESMWHLSLGSGGGAESYPERHGVPNCAYYMRTGFCGYGGRCRFNHPRDRAAVAAAVRATGDYPERLGEPPCQYYLKTGTCKFGASCKFHHPISWMESLFGSCKPCVISRRATCCWGYFSLRSNSVVVINISFC</sequence>
<dbReference type="ExpressionAtlas" id="B7FLJ2">
    <property type="expression patterns" value="differential"/>
</dbReference>
<dbReference type="SMART" id="SM00356">
    <property type="entry name" value="ZnF_C3H1"/>
    <property type="match status" value="2"/>
</dbReference>
<evidence type="ECO:0000256" key="5">
    <source>
        <dbReference type="PROSITE-ProRule" id="PRU00723"/>
    </source>
</evidence>
<dbReference type="InterPro" id="IPR000571">
    <property type="entry name" value="Znf_CCCH"/>
</dbReference>
<name>B7FLJ2_MEDTR</name>
<feature type="domain" description="C3H1-type" evidence="7">
    <location>
        <begin position="94"/>
        <end position="122"/>
    </location>
</feature>
<feature type="domain" description="C3H1-type" evidence="7">
    <location>
        <begin position="49"/>
        <end position="77"/>
    </location>
</feature>
<dbReference type="GO" id="GO:0003677">
    <property type="term" value="F:DNA binding"/>
    <property type="evidence" value="ECO:0007669"/>
    <property type="project" value="UniProtKB-KW"/>
</dbReference>
<feature type="compositionally biased region" description="Polar residues" evidence="6">
    <location>
        <begin position="8"/>
        <end position="17"/>
    </location>
</feature>
<dbReference type="PROSITE" id="PS50103">
    <property type="entry name" value="ZF_C3H1"/>
    <property type="match status" value="2"/>
</dbReference>
<proteinExistence type="evidence at transcript level"/>
<evidence type="ECO:0000259" key="7">
    <source>
        <dbReference type="PROSITE" id="PS50103"/>
    </source>
</evidence>
<dbReference type="GO" id="GO:0003729">
    <property type="term" value="F:mRNA binding"/>
    <property type="evidence" value="ECO:0007669"/>
    <property type="project" value="UniProtKB-ARBA"/>
</dbReference>
<feature type="region of interest" description="Disordered" evidence="6">
    <location>
        <begin position="1"/>
        <end position="21"/>
    </location>
</feature>
<dbReference type="PANTHER" id="PTHR12506:SF43">
    <property type="entry name" value="ZINC FINGER CCCH DOMAIN-CONTAINING PROTEIN 32"/>
    <property type="match status" value="1"/>
</dbReference>
<accession>B7FLJ2</accession>
<protein>
    <recommendedName>
        <fullName evidence="7">C3H1-type domain-containing protein</fullName>
    </recommendedName>
</protein>
<dbReference type="SUPFAM" id="SSF90229">
    <property type="entry name" value="CCCH zinc finger"/>
    <property type="match status" value="2"/>
</dbReference>